<evidence type="ECO:0008006" key="4">
    <source>
        <dbReference type="Google" id="ProtNLM"/>
    </source>
</evidence>
<feature type="signal peptide" evidence="1">
    <location>
        <begin position="1"/>
        <end position="25"/>
    </location>
</feature>
<evidence type="ECO:0000256" key="1">
    <source>
        <dbReference type="SAM" id="SignalP"/>
    </source>
</evidence>
<dbReference type="EMBL" id="QWLA01000036">
    <property type="protein sequence ID" value="RIH85880.1"/>
    <property type="molecule type" value="Genomic_DNA"/>
</dbReference>
<keyword evidence="1" id="KW-0732">Signal</keyword>
<dbReference type="PROSITE" id="PS51257">
    <property type="entry name" value="PROKAR_LIPOPROTEIN"/>
    <property type="match status" value="1"/>
</dbReference>
<accession>A0A399EQV3</accession>
<evidence type="ECO:0000313" key="2">
    <source>
        <dbReference type="EMBL" id="RIH85880.1"/>
    </source>
</evidence>
<reference evidence="2 3" key="1">
    <citation type="submission" date="2018-08" db="EMBL/GenBank/DDBJ databases">
        <title>Meiothermus roseus NBRC 110900 genome sequencing project.</title>
        <authorList>
            <person name="Da Costa M.S."/>
            <person name="Albuquerque L."/>
            <person name="Raposo P."/>
            <person name="Froufe H.J.C."/>
            <person name="Barroso C.S."/>
            <person name="Egas C."/>
        </authorList>
    </citation>
    <scope>NUCLEOTIDE SEQUENCE [LARGE SCALE GENOMIC DNA]</scope>
    <source>
        <strain evidence="2 3">NBRC 110900</strain>
    </source>
</reference>
<protein>
    <recommendedName>
        <fullName evidence="4">Lipoprotein</fullName>
    </recommendedName>
</protein>
<feature type="chain" id="PRO_5017256166" description="Lipoprotein" evidence="1">
    <location>
        <begin position="26"/>
        <end position="215"/>
    </location>
</feature>
<dbReference type="AlphaFoldDB" id="A0A399EQV3"/>
<dbReference type="Proteomes" id="UP000265341">
    <property type="component" value="Unassembled WGS sequence"/>
</dbReference>
<keyword evidence="3" id="KW-1185">Reference proteome</keyword>
<proteinExistence type="predicted"/>
<organism evidence="2 3">
    <name type="scientific">Calidithermus roseus</name>
    <dbReference type="NCBI Taxonomy" id="1644118"/>
    <lineage>
        <taxon>Bacteria</taxon>
        <taxon>Thermotogati</taxon>
        <taxon>Deinococcota</taxon>
        <taxon>Deinococci</taxon>
        <taxon>Thermales</taxon>
        <taxon>Thermaceae</taxon>
        <taxon>Calidithermus</taxon>
    </lineage>
</organism>
<comment type="caution">
    <text evidence="2">The sequence shown here is derived from an EMBL/GenBank/DDBJ whole genome shotgun (WGS) entry which is preliminary data.</text>
</comment>
<sequence>MAGVKRLLLLGLLSGLLGCAPRTSADPEYLTAYAAAPRTNLACVGESNRPGPVLEYGANVCTLVVYPTAARDGTRAEYTVTLFYRTPVGNLLQPRYENRTKVINGESPLSYGNPATATFPVYVPDRNFFRQAGRILESAFKVVLSLAPAALGNYLGVPLPAIGIDKTTSGLYKAIDTAINDLINAKEEPYAVEVSARVCGPILCTPVQSRTVSLP</sequence>
<evidence type="ECO:0000313" key="3">
    <source>
        <dbReference type="Proteomes" id="UP000265341"/>
    </source>
</evidence>
<name>A0A399EQV3_9DEIN</name>
<gene>
    <name evidence="2" type="ORF">Mrose_01998</name>
</gene>